<gene>
    <name evidence="2" type="ORF">BAY60_05880</name>
</gene>
<reference evidence="2 3" key="1">
    <citation type="submission" date="2016-07" db="EMBL/GenBank/DDBJ databases">
        <title>Draft genome sequence of Prauserella muralis DSM 45305, isolated from a mould-covered wall in an indoor environment.</title>
        <authorList>
            <person name="Ruckert C."/>
            <person name="Albersmeier A."/>
            <person name="Jiang C.-L."/>
            <person name="Jiang Y."/>
            <person name="Kalinowski J."/>
            <person name="Schneider O."/>
            <person name="Winkler A."/>
            <person name="Zotchev S.B."/>
        </authorList>
    </citation>
    <scope>NUCLEOTIDE SEQUENCE [LARGE SCALE GENOMIC DNA]</scope>
    <source>
        <strain evidence="2 3">DSM 45305</strain>
    </source>
</reference>
<evidence type="ECO:0000313" key="2">
    <source>
        <dbReference type="EMBL" id="PXY32754.1"/>
    </source>
</evidence>
<evidence type="ECO:0000256" key="1">
    <source>
        <dbReference type="SAM" id="MobiDB-lite"/>
    </source>
</evidence>
<dbReference type="EMBL" id="MASW01000001">
    <property type="protein sequence ID" value="PXY32754.1"/>
    <property type="molecule type" value="Genomic_DNA"/>
</dbReference>
<proteinExistence type="predicted"/>
<protein>
    <submittedName>
        <fullName evidence="2">Uncharacterized protein</fullName>
    </submittedName>
</protein>
<dbReference type="Proteomes" id="UP000249915">
    <property type="component" value="Unassembled WGS sequence"/>
</dbReference>
<evidence type="ECO:0000313" key="3">
    <source>
        <dbReference type="Proteomes" id="UP000249915"/>
    </source>
</evidence>
<name>A0A2V4BBI4_9PSEU</name>
<dbReference type="AlphaFoldDB" id="A0A2V4BBI4"/>
<comment type="caution">
    <text evidence="2">The sequence shown here is derived from an EMBL/GenBank/DDBJ whole genome shotgun (WGS) entry which is preliminary data.</text>
</comment>
<feature type="region of interest" description="Disordered" evidence="1">
    <location>
        <begin position="1"/>
        <end position="21"/>
    </location>
</feature>
<sequence length="86" mass="8802">MSVALGMQDNQGISDVQDGGLGVDTVEVNGRQLARIPMKSGGCIVAIGVGDSSRVDVRANSGFDTQQSCELADKAAAIVEPKLPEG</sequence>
<keyword evidence="3" id="KW-1185">Reference proteome</keyword>
<accession>A0A2V4BBI4</accession>
<organism evidence="2 3">
    <name type="scientific">Prauserella muralis</name>
    <dbReference type="NCBI Taxonomy" id="588067"/>
    <lineage>
        <taxon>Bacteria</taxon>
        <taxon>Bacillati</taxon>
        <taxon>Actinomycetota</taxon>
        <taxon>Actinomycetes</taxon>
        <taxon>Pseudonocardiales</taxon>
        <taxon>Pseudonocardiaceae</taxon>
        <taxon>Prauserella</taxon>
    </lineage>
</organism>